<accession>A0A239JEA0</accession>
<dbReference type="PANTHER" id="PTHR35849:SF2">
    <property type="entry name" value="BLR2341 PROTEIN"/>
    <property type="match status" value="1"/>
</dbReference>
<dbReference type="AlphaFoldDB" id="A0A239JEA0"/>
<dbReference type="EMBL" id="FZOT01000012">
    <property type="protein sequence ID" value="SNT03932.1"/>
    <property type="molecule type" value="Genomic_DNA"/>
</dbReference>
<evidence type="ECO:0000313" key="3">
    <source>
        <dbReference type="Proteomes" id="UP000198284"/>
    </source>
</evidence>
<keyword evidence="3" id="KW-1185">Reference proteome</keyword>
<dbReference type="CDD" id="cd07043">
    <property type="entry name" value="STAS_anti-anti-sigma_factors"/>
    <property type="match status" value="1"/>
</dbReference>
<dbReference type="Gene3D" id="3.30.750.24">
    <property type="entry name" value="STAS domain"/>
    <property type="match status" value="1"/>
</dbReference>
<name>A0A239JEA0_9BURK</name>
<sequence length="87" mass="9425">MFQPEQSLTFANAAGVMKAGLQAISAGQSEIDLGRLQAVDSAAVATLLCWQRAAAKRGAKVRFTQVPANLQDLIHLYDLSDLLHQHH</sequence>
<dbReference type="RefSeq" id="WP_089400429.1">
    <property type="nucleotide sequence ID" value="NZ_FZOT01000012.1"/>
</dbReference>
<dbReference type="InterPro" id="IPR002645">
    <property type="entry name" value="STAS_dom"/>
</dbReference>
<gene>
    <name evidence="2" type="ORF">SAMN06265795_11287</name>
</gene>
<reference evidence="2 3" key="1">
    <citation type="submission" date="2017-06" db="EMBL/GenBank/DDBJ databases">
        <authorList>
            <person name="Kim H.J."/>
            <person name="Triplett B.A."/>
        </authorList>
    </citation>
    <scope>NUCLEOTIDE SEQUENCE [LARGE SCALE GENOMIC DNA]</scope>
    <source>
        <strain evidence="2 3">U15</strain>
    </source>
</reference>
<feature type="domain" description="STAS" evidence="1">
    <location>
        <begin position="1"/>
        <end position="87"/>
    </location>
</feature>
<dbReference type="OrthoDB" id="9156744at2"/>
<dbReference type="SUPFAM" id="SSF52091">
    <property type="entry name" value="SpoIIaa-like"/>
    <property type="match status" value="1"/>
</dbReference>
<dbReference type="PROSITE" id="PS50801">
    <property type="entry name" value="STAS"/>
    <property type="match status" value="1"/>
</dbReference>
<evidence type="ECO:0000259" key="1">
    <source>
        <dbReference type="PROSITE" id="PS50801"/>
    </source>
</evidence>
<evidence type="ECO:0000313" key="2">
    <source>
        <dbReference type="EMBL" id="SNT03932.1"/>
    </source>
</evidence>
<dbReference type="InterPro" id="IPR036513">
    <property type="entry name" value="STAS_dom_sf"/>
</dbReference>
<organism evidence="2 3">
    <name type="scientific">Noviherbaspirillum humi</name>
    <dbReference type="NCBI Taxonomy" id="1688639"/>
    <lineage>
        <taxon>Bacteria</taxon>
        <taxon>Pseudomonadati</taxon>
        <taxon>Pseudomonadota</taxon>
        <taxon>Betaproteobacteria</taxon>
        <taxon>Burkholderiales</taxon>
        <taxon>Oxalobacteraceae</taxon>
        <taxon>Noviherbaspirillum</taxon>
    </lineage>
</organism>
<dbReference type="InterPro" id="IPR052746">
    <property type="entry name" value="MlaB_ABC_Transporter"/>
</dbReference>
<protein>
    <submittedName>
        <fullName evidence="2">Phospholipid transport system transporter-binding protein</fullName>
    </submittedName>
</protein>
<dbReference type="Pfam" id="PF13466">
    <property type="entry name" value="STAS_2"/>
    <property type="match status" value="1"/>
</dbReference>
<dbReference type="Proteomes" id="UP000198284">
    <property type="component" value="Unassembled WGS sequence"/>
</dbReference>
<dbReference type="PANTHER" id="PTHR35849">
    <property type="entry name" value="BLR2341 PROTEIN"/>
    <property type="match status" value="1"/>
</dbReference>
<proteinExistence type="predicted"/>
<dbReference type="InterPro" id="IPR058548">
    <property type="entry name" value="MlaB-like_STAS"/>
</dbReference>